<comment type="caution">
    <text evidence="3">The sequence shown here is derived from an EMBL/GenBank/DDBJ whole genome shotgun (WGS) entry which is preliminary data.</text>
</comment>
<feature type="signal peptide" evidence="1">
    <location>
        <begin position="1"/>
        <end position="25"/>
    </location>
</feature>
<dbReference type="Proteomes" id="UP000199581">
    <property type="component" value="Unassembled WGS sequence"/>
</dbReference>
<feature type="domain" description="BON" evidence="2">
    <location>
        <begin position="103"/>
        <end position="171"/>
    </location>
</feature>
<name>A0A8G2BZX2_DESNO</name>
<dbReference type="InterPro" id="IPR014004">
    <property type="entry name" value="Transpt-assoc_nodulatn_dom_bac"/>
</dbReference>
<evidence type="ECO:0000259" key="2">
    <source>
        <dbReference type="PROSITE" id="PS50914"/>
    </source>
</evidence>
<organism evidence="3 4">
    <name type="scientific">Desulfomicrobium norvegicum (strain DSM 1741 / NCIMB 8310)</name>
    <name type="common">Desulfovibrio baculatus (strain Norway 4)</name>
    <name type="synonym">Desulfovibrio desulfuricans (strain Norway 4)</name>
    <dbReference type="NCBI Taxonomy" id="52561"/>
    <lineage>
        <taxon>Bacteria</taxon>
        <taxon>Pseudomonadati</taxon>
        <taxon>Thermodesulfobacteriota</taxon>
        <taxon>Desulfovibrionia</taxon>
        <taxon>Desulfovibrionales</taxon>
        <taxon>Desulfomicrobiaceae</taxon>
        <taxon>Desulfomicrobium</taxon>
    </lineage>
</organism>
<dbReference type="InterPro" id="IPR007055">
    <property type="entry name" value="BON_dom"/>
</dbReference>
<dbReference type="PROSITE" id="PS50914">
    <property type="entry name" value="BON"/>
    <property type="match status" value="3"/>
</dbReference>
<dbReference type="EMBL" id="FOTO01000001">
    <property type="protein sequence ID" value="SFL28972.1"/>
    <property type="molecule type" value="Genomic_DNA"/>
</dbReference>
<protein>
    <submittedName>
        <fullName evidence="3">Osmotically-inducible protein OsmY, contains BON domain</fullName>
    </submittedName>
</protein>
<sequence length="259" mass="28212">MKTTLLRSLLLATAAFFILGMPLQASDSDRNIEKSAKQSHVFKKYLQDDDIKIESKDGAVTMTGVVSGSYHKALAQETVENIPGVKSVDNKLEYKNVPPSANTDAWIRDNVVSTLLFHRSVSPSTTQINVKDGVVTLKGEASSEAQKELTTEYAMDVDGVKDVENEMTVAKDQEKEKAEKAEKSQSISETIDDVSITTQVKMTLLYHRSTSALKTKVETQDGVVTLTGEAKNAAEANLATKLAADVNGVKEVKNQMTVK</sequence>
<dbReference type="AlphaFoldDB" id="A0A8G2BZX2"/>
<dbReference type="OrthoDB" id="8910395at2"/>
<dbReference type="Pfam" id="PF04972">
    <property type="entry name" value="BON"/>
    <property type="match status" value="3"/>
</dbReference>
<reference evidence="3 4" key="1">
    <citation type="submission" date="2016-10" db="EMBL/GenBank/DDBJ databases">
        <authorList>
            <person name="Varghese N."/>
            <person name="Submissions S."/>
        </authorList>
    </citation>
    <scope>NUCLEOTIDE SEQUENCE [LARGE SCALE GENOMIC DNA]</scope>
    <source>
        <strain evidence="3 4">DSM 1741</strain>
    </source>
</reference>
<accession>A0A8G2BZX2</accession>
<dbReference type="InterPro" id="IPR051686">
    <property type="entry name" value="Lipoprotein_DolP"/>
</dbReference>
<evidence type="ECO:0000256" key="1">
    <source>
        <dbReference type="SAM" id="SignalP"/>
    </source>
</evidence>
<feature type="chain" id="PRO_5034575457" evidence="1">
    <location>
        <begin position="26"/>
        <end position="259"/>
    </location>
</feature>
<dbReference type="SMART" id="SM00749">
    <property type="entry name" value="BON"/>
    <property type="match status" value="3"/>
</dbReference>
<dbReference type="PANTHER" id="PTHR34606:SF15">
    <property type="entry name" value="BON DOMAIN-CONTAINING PROTEIN"/>
    <property type="match status" value="1"/>
</dbReference>
<keyword evidence="1" id="KW-0732">Signal</keyword>
<dbReference type="Gene3D" id="3.30.1340.30">
    <property type="match status" value="3"/>
</dbReference>
<evidence type="ECO:0000313" key="3">
    <source>
        <dbReference type="EMBL" id="SFL28972.1"/>
    </source>
</evidence>
<keyword evidence="4" id="KW-1185">Reference proteome</keyword>
<feature type="domain" description="BON" evidence="2">
    <location>
        <begin position="192"/>
        <end position="259"/>
    </location>
</feature>
<feature type="domain" description="BON" evidence="2">
    <location>
        <begin position="28"/>
        <end position="96"/>
    </location>
</feature>
<dbReference type="PANTHER" id="PTHR34606">
    <property type="entry name" value="BON DOMAIN-CONTAINING PROTEIN"/>
    <property type="match status" value="1"/>
</dbReference>
<gene>
    <name evidence="3" type="ORF">SAMN05421830_101387</name>
</gene>
<proteinExistence type="predicted"/>
<evidence type="ECO:0000313" key="4">
    <source>
        <dbReference type="Proteomes" id="UP000199581"/>
    </source>
</evidence>